<dbReference type="PROSITE" id="PS51257">
    <property type="entry name" value="PROKAR_LIPOPROTEIN"/>
    <property type="match status" value="1"/>
</dbReference>
<dbReference type="InterPro" id="IPR021255">
    <property type="entry name" value="DUF2807"/>
</dbReference>
<accession>A0A4Y9QYD5</accession>
<proteinExistence type="predicted"/>
<dbReference type="PANTHER" id="PTHR39200">
    <property type="entry name" value="HYPOTHETICAL EXPORTED PROTEIN"/>
    <property type="match status" value="1"/>
</dbReference>
<keyword evidence="3" id="KW-1185">Reference proteome</keyword>
<protein>
    <submittedName>
        <fullName evidence="2">DUF2807 domain-containing protein</fullName>
    </submittedName>
</protein>
<gene>
    <name evidence="2" type="ORF">E4S40_02270</name>
</gene>
<dbReference type="Proteomes" id="UP000297647">
    <property type="component" value="Unassembled WGS sequence"/>
</dbReference>
<evidence type="ECO:0000313" key="2">
    <source>
        <dbReference type="EMBL" id="TFV97501.1"/>
    </source>
</evidence>
<dbReference type="PANTHER" id="PTHR39200:SF1">
    <property type="entry name" value="AUTO-TRANSPORTER ADHESIN HEAD GIN DOMAIN-CONTAINING PROTEIN-RELATED"/>
    <property type="match status" value="1"/>
</dbReference>
<comment type="caution">
    <text evidence="2">The sequence shown here is derived from an EMBL/GenBank/DDBJ whole genome shotgun (WGS) entry which is preliminary data.</text>
</comment>
<organism evidence="2 3">
    <name type="scientific">Algoriphagus kandeliae</name>
    <dbReference type="NCBI Taxonomy" id="2562278"/>
    <lineage>
        <taxon>Bacteria</taxon>
        <taxon>Pseudomonadati</taxon>
        <taxon>Bacteroidota</taxon>
        <taxon>Cytophagia</taxon>
        <taxon>Cytophagales</taxon>
        <taxon>Cyclobacteriaceae</taxon>
        <taxon>Algoriphagus</taxon>
    </lineage>
</organism>
<dbReference type="Pfam" id="PF10988">
    <property type="entry name" value="DUF2807"/>
    <property type="match status" value="1"/>
</dbReference>
<reference evidence="2 3" key="1">
    <citation type="submission" date="2019-03" db="EMBL/GenBank/DDBJ databases">
        <title>Algoriphagus sp. nov, a new strain isolated from root system soil of mangrove plant Kandelia.</title>
        <authorList>
            <person name="Yin Q."/>
            <person name="Wang K."/>
            <person name="Song Z."/>
        </authorList>
    </citation>
    <scope>NUCLEOTIDE SEQUENCE [LARGE SCALE GENOMIC DNA]</scope>
    <source>
        <strain evidence="2 3">XY-J91</strain>
    </source>
</reference>
<evidence type="ECO:0000259" key="1">
    <source>
        <dbReference type="Pfam" id="PF10988"/>
    </source>
</evidence>
<dbReference type="AlphaFoldDB" id="A0A4Y9QYD5"/>
<dbReference type="Gene3D" id="2.160.20.120">
    <property type="match status" value="1"/>
</dbReference>
<feature type="domain" description="Putative auto-transporter adhesin head GIN" evidence="1">
    <location>
        <begin position="42"/>
        <end position="222"/>
    </location>
</feature>
<evidence type="ECO:0000313" key="3">
    <source>
        <dbReference type="Proteomes" id="UP000297647"/>
    </source>
</evidence>
<sequence length="238" mass="26223">MMKTKHTLPILVALLAFSCNPRADKNLGELITETRPISGISELKIDGVFNIYLEQGDGETLEINAYEEVLDYLVISENGSELLIDFDPEQADFLDDKTPEIHLTLSELNKLEFDGVGNIQTKKRFLLNDLQLKGKGVVNLELQIEADRLDAEFDMMGNTHLSGKAEVAKINFRGMGNLEASELVTQKMEINSNGMGHVAVHCEGELSITAEGMGIVSYTGNPTILKEEIKGLGVVDRN</sequence>
<dbReference type="EMBL" id="SPSB01000001">
    <property type="protein sequence ID" value="TFV97501.1"/>
    <property type="molecule type" value="Genomic_DNA"/>
</dbReference>
<name>A0A4Y9QYD5_9BACT</name>